<feature type="transmembrane region" description="Helical" evidence="6">
    <location>
        <begin position="61"/>
        <end position="83"/>
    </location>
</feature>
<dbReference type="InterPro" id="IPR007248">
    <property type="entry name" value="Mpv17_PMP22"/>
</dbReference>
<keyword evidence="3 6" id="KW-0812">Transmembrane</keyword>
<evidence type="ECO:0000256" key="3">
    <source>
        <dbReference type="ARBA" id="ARBA00022692"/>
    </source>
</evidence>
<dbReference type="GeneID" id="583667"/>
<keyword evidence="4 6" id="KW-1133">Transmembrane helix</keyword>
<dbReference type="EnsemblMetazoa" id="XM_783568">
    <property type="protein sequence ID" value="XP_788661"/>
    <property type="gene ID" value="LOC583667"/>
</dbReference>
<evidence type="ECO:0000256" key="2">
    <source>
        <dbReference type="ARBA" id="ARBA00006824"/>
    </source>
</evidence>
<keyword evidence="5 6" id="KW-0472">Membrane</keyword>
<dbReference type="InParanoid" id="A0A7M7RD05"/>
<dbReference type="RefSeq" id="XP_788661.1">
    <property type="nucleotide sequence ID" value="XM_783568.5"/>
</dbReference>
<sequence>MATVSRLIVLKTKYIQPITIFARKNPLLANTITYAGLGGLAEFTQQAINRKSGEPFETRRIFNFLVIGVCFNGPAGHFWYRWLDRFIRPTAKMAVAKKLCMDQILCGSAFVAAFYTGMSILEGQEDIFEELRAKFLPTFKASCCFWSVAQVFNFLFLPTSLRIAYIASLSFVWTNFLAIMKRKDIR</sequence>
<dbReference type="GO" id="GO:0005739">
    <property type="term" value="C:mitochondrion"/>
    <property type="evidence" value="ECO:0000318"/>
    <property type="project" value="GO_Central"/>
</dbReference>
<evidence type="ECO:0000256" key="1">
    <source>
        <dbReference type="ARBA" id="ARBA00004141"/>
    </source>
</evidence>
<dbReference type="FunCoup" id="A0A7M7RD05">
    <property type="interactions" value="207"/>
</dbReference>
<proteinExistence type="inferred from homology"/>
<evidence type="ECO:0008006" key="9">
    <source>
        <dbReference type="Google" id="ProtNLM"/>
    </source>
</evidence>
<protein>
    <recommendedName>
        <fullName evidence="9">Mpv17-like protein</fullName>
    </recommendedName>
</protein>
<evidence type="ECO:0000256" key="6">
    <source>
        <dbReference type="RuleBase" id="RU363053"/>
    </source>
</evidence>
<comment type="similarity">
    <text evidence="2 6">Belongs to the peroxisomal membrane protein PXMP2/4 family.</text>
</comment>
<dbReference type="PANTHER" id="PTHR11266:SF85">
    <property type="entry name" value="MPV17-LIKE PROTEIN"/>
    <property type="match status" value="1"/>
</dbReference>
<dbReference type="OrthoDB" id="430207at2759"/>
<evidence type="ECO:0000313" key="7">
    <source>
        <dbReference type="EnsemblMetazoa" id="XP_788661"/>
    </source>
</evidence>
<reference evidence="7" key="2">
    <citation type="submission" date="2021-01" db="UniProtKB">
        <authorList>
            <consortium name="EnsemblMetazoa"/>
        </authorList>
    </citation>
    <scope>IDENTIFICATION</scope>
</reference>
<reference evidence="8" key="1">
    <citation type="submission" date="2015-02" db="EMBL/GenBank/DDBJ databases">
        <title>Genome sequencing for Strongylocentrotus purpuratus.</title>
        <authorList>
            <person name="Murali S."/>
            <person name="Liu Y."/>
            <person name="Vee V."/>
            <person name="English A."/>
            <person name="Wang M."/>
            <person name="Skinner E."/>
            <person name="Han Y."/>
            <person name="Muzny D.M."/>
            <person name="Worley K.C."/>
            <person name="Gibbs R.A."/>
        </authorList>
    </citation>
    <scope>NUCLEOTIDE SEQUENCE</scope>
</reference>
<feature type="transmembrane region" description="Helical" evidence="6">
    <location>
        <begin position="104"/>
        <end position="121"/>
    </location>
</feature>
<dbReference type="KEGG" id="spu:583667"/>
<keyword evidence="8" id="KW-1185">Reference proteome</keyword>
<dbReference type="Proteomes" id="UP000007110">
    <property type="component" value="Unassembled WGS sequence"/>
</dbReference>
<name>A0A7M7RD05_STRPU</name>
<organism evidence="7 8">
    <name type="scientific">Strongylocentrotus purpuratus</name>
    <name type="common">Purple sea urchin</name>
    <dbReference type="NCBI Taxonomy" id="7668"/>
    <lineage>
        <taxon>Eukaryota</taxon>
        <taxon>Metazoa</taxon>
        <taxon>Echinodermata</taxon>
        <taxon>Eleutherozoa</taxon>
        <taxon>Echinozoa</taxon>
        <taxon>Echinoidea</taxon>
        <taxon>Euechinoidea</taxon>
        <taxon>Echinacea</taxon>
        <taxon>Camarodonta</taxon>
        <taxon>Echinidea</taxon>
        <taxon>Strongylocentrotidae</taxon>
        <taxon>Strongylocentrotus</taxon>
    </lineage>
</organism>
<dbReference type="PANTHER" id="PTHR11266">
    <property type="entry name" value="PEROXISOMAL MEMBRANE PROTEIN 2, PXMP2 MPV17"/>
    <property type="match status" value="1"/>
</dbReference>
<dbReference type="GO" id="GO:0016020">
    <property type="term" value="C:membrane"/>
    <property type="evidence" value="ECO:0007669"/>
    <property type="project" value="UniProtKB-SubCell"/>
</dbReference>
<dbReference type="AlphaFoldDB" id="A0A7M7RD05"/>
<evidence type="ECO:0000256" key="4">
    <source>
        <dbReference type="ARBA" id="ARBA00022989"/>
    </source>
</evidence>
<accession>A0A7M7RD05</accession>
<feature type="transmembrane region" description="Helical" evidence="6">
    <location>
        <begin position="163"/>
        <end position="180"/>
    </location>
</feature>
<evidence type="ECO:0000313" key="8">
    <source>
        <dbReference type="Proteomes" id="UP000007110"/>
    </source>
</evidence>
<dbReference type="GO" id="GO:0005737">
    <property type="term" value="C:cytoplasm"/>
    <property type="evidence" value="ECO:0000318"/>
    <property type="project" value="GO_Central"/>
</dbReference>
<dbReference type="Pfam" id="PF04117">
    <property type="entry name" value="Mpv17_PMP22"/>
    <property type="match status" value="1"/>
</dbReference>
<comment type="subcellular location">
    <subcellularLocation>
        <location evidence="1">Membrane</location>
        <topology evidence="1">Multi-pass membrane protein</topology>
    </subcellularLocation>
</comment>
<dbReference type="OMA" id="QFVSKRW"/>
<evidence type="ECO:0000256" key="5">
    <source>
        <dbReference type="ARBA" id="ARBA00023136"/>
    </source>
</evidence>